<name>A0A1H3U4F3_9MICO</name>
<feature type="domain" description="Xylose isomerase-like TIM barrel" evidence="2">
    <location>
        <begin position="35"/>
        <end position="262"/>
    </location>
</feature>
<dbReference type="Gene3D" id="3.20.20.150">
    <property type="entry name" value="Divalent-metal-dependent TIM barrel enzymes"/>
    <property type="match status" value="1"/>
</dbReference>
<dbReference type="SUPFAM" id="SSF51658">
    <property type="entry name" value="Xylose isomerase-like"/>
    <property type="match status" value="1"/>
</dbReference>
<evidence type="ECO:0000313" key="3">
    <source>
        <dbReference type="EMBL" id="SDZ56745.1"/>
    </source>
</evidence>
<dbReference type="STRING" id="381665.SAMN05216554_0078"/>
<dbReference type="EMBL" id="FNPZ01000010">
    <property type="protein sequence ID" value="SDZ56745.1"/>
    <property type="molecule type" value="Genomic_DNA"/>
</dbReference>
<dbReference type="PANTHER" id="PTHR12110">
    <property type="entry name" value="HYDROXYPYRUVATE ISOMERASE"/>
    <property type="match status" value="1"/>
</dbReference>
<protein>
    <submittedName>
        <fullName evidence="3">Sugar phosphate isomerase/epimerase</fullName>
    </submittedName>
</protein>
<dbReference type="PANTHER" id="PTHR12110:SF41">
    <property type="entry name" value="INOSOSE DEHYDRATASE"/>
    <property type="match status" value="1"/>
</dbReference>
<reference evidence="3 4" key="1">
    <citation type="submission" date="2016-10" db="EMBL/GenBank/DDBJ databases">
        <authorList>
            <person name="de Groot N.N."/>
        </authorList>
    </citation>
    <scope>NUCLEOTIDE SEQUENCE [LARGE SCALE GENOMIC DNA]</scope>
    <source>
        <strain evidence="3 4">CGMCC 4.3491</strain>
    </source>
</reference>
<dbReference type="InterPro" id="IPR013022">
    <property type="entry name" value="Xyl_isomerase-like_TIM-brl"/>
</dbReference>
<dbReference type="GO" id="GO:0016853">
    <property type="term" value="F:isomerase activity"/>
    <property type="evidence" value="ECO:0007669"/>
    <property type="project" value="UniProtKB-KW"/>
</dbReference>
<organism evidence="3 4">
    <name type="scientific">Herbiconiux ginsengi</name>
    <dbReference type="NCBI Taxonomy" id="381665"/>
    <lineage>
        <taxon>Bacteria</taxon>
        <taxon>Bacillati</taxon>
        <taxon>Actinomycetota</taxon>
        <taxon>Actinomycetes</taxon>
        <taxon>Micrococcales</taxon>
        <taxon>Microbacteriaceae</taxon>
        <taxon>Herbiconiux</taxon>
    </lineage>
</organism>
<gene>
    <name evidence="3" type="ORF">SAMN05216554_0078</name>
</gene>
<evidence type="ECO:0000259" key="2">
    <source>
        <dbReference type="Pfam" id="PF01261"/>
    </source>
</evidence>
<dbReference type="AlphaFoldDB" id="A0A1H3U4F3"/>
<dbReference type="InterPro" id="IPR050312">
    <property type="entry name" value="IolE/XylAMocC-like"/>
</dbReference>
<evidence type="ECO:0000313" key="4">
    <source>
        <dbReference type="Proteomes" id="UP000198891"/>
    </source>
</evidence>
<sequence>MTSEPPPSPSLRPIAIAAMSLIWDRPTGRAFDEMLDDIADLGYDGLSCFATELAPYIDRSELLHAKLQDRGLSLVGVTALLDDDAAWIRDVIGFMGVLGAPFLACTDFDTGLRIDQAAAILNERGAEAESTGVAVYYHNHTGGVAETASELHDLRALCEPDLVGSMLDVGHATKDFDDPVVGNRAAAYIEANLPPIDYLEFKDWNANTDLNTPLGEGVTDFARIVRTLRDRGYTGWITVEQNGNDGPSLGRAPRQSAAISRAYLRDHLKL</sequence>
<dbReference type="InterPro" id="IPR036237">
    <property type="entry name" value="Xyl_isomerase-like_sf"/>
</dbReference>
<keyword evidence="3" id="KW-0413">Isomerase</keyword>
<dbReference type="Proteomes" id="UP000198891">
    <property type="component" value="Unassembled WGS sequence"/>
</dbReference>
<proteinExistence type="predicted"/>
<dbReference type="Pfam" id="PF01261">
    <property type="entry name" value="AP_endonuc_2"/>
    <property type="match status" value="1"/>
</dbReference>
<dbReference type="OrthoDB" id="104997at2"/>
<accession>A0A1H3U4F3</accession>
<evidence type="ECO:0000256" key="1">
    <source>
        <dbReference type="ARBA" id="ARBA00023277"/>
    </source>
</evidence>
<keyword evidence="4" id="KW-1185">Reference proteome</keyword>
<keyword evidence="1" id="KW-0119">Carbohydrate metabolism</keyword>